<name>V6U534_GIAIN</name>
<dbReference type="PANTHER" id="PTHR38130:SF1">
    <property type="entry name" value="EF-HAND DOMAIN-CONTAINING PROTEIN"/>
    <property type="match status" value="1"/>
</dbReference>
<dbReference type="OrthoDB" id="10248735at2759"/>
<dbReference type="PANTHER" id="PTHR38130">
    <property type="entry name" value="EF-HAND DOMAIN-CONTAINING PROTEIN"/>
    <property type="match status" value="1"/>
</dbReference>
<dbReference type="VEuPathDB" id="GiardiaDB:GL50581_1029"/>
<organism evidence="1 2">
    <name type="scientific">Giardia intestinalis</name>
    <name type="common">Giardia lamblia</name>
    <dbReference type="NCBI Taxonomy" id="5741"/>
    <lineage>
        <taxon>Eukaryota</taxon>
        <taxon>Metamonada</taxon>
        <taxon>Diplomonadida</taxon>
        <taxon>Hexamitidae</taxon>
        <taxon>Giardiinae</taxon>
        <taxon>Giardia</taxon>
    </lineage>
</organism>
<dbReference type="Proteomes" id="UP000018040">
    <property type="component" value="Unassembled WGS sequence"/>
</dbReference>
<proteinExistence type="predicted"/>
<dbReference type="EMBL" id="AHHH01000002">
    <property type="protein sequence ID" value="ESU45707.1"/>
    <property type="molecule type" value="Genomic_DNA"/>
</dbReference>
<accession>V6U534</accession>
<dbReference type="VEuPathDB" id="GiardiaDB:GL50803_0016973"/>
<gene>
    <name evidence="1" type="ORF">GSB_16973</name>
</gene>
<reference evidence="2" key="1">
    <citation type="submission" date="2012-02" db="EMBL/GenBank/DDBJ databases">
        <title>Genome sequencing of Giardia lamblia Genotypes A2 and B isolates (DH and GS) and comparative analysis with the genomes of Genotypes A1 and E (WB and Pig).</title>
        <authorList>
            <person name="Adam R."/>
            <person name="Dahlstrom E."/>
            <person name="Martens C."/>
            <person name="Bruno D."/>
            <person name="Barbian K."/>
            <person name="Porcella S.F."/>
            <person name="Nash T."/>
        </authorList>
    </citation>
    <scope>NUCLEOTIDE SEQUENCE</scope>
    <source>
        <strain evidence="2">GS</strain>
    </source>
</reference>
<dbReference type="VEuPathDB" id="GiardiaDB:DHA2_16973"/>
<protein>
    <submittedName>
        <fullName evidence="1">Uncharacterized protein</fullName>
    </submittedName>
</protein>
<sequence>MSETSILSAIVCACAKPSSPYFCKFSKMQPSDGPLHYHTRELKADKVINCYPEKLPVIRQSGTRVFSSLKTDDIEGAQPHSKEFRTNRSVDPLEPDYKLPAVEEKPVTPPRFLRDQIDISDIEGAKSKPLYTKKIRNTNLDVSDIAEQKTEVKEIRPRTIDYMMLSSDVNINSPKPYDFRQAGFNPNNPIYQWKNAEQPVAPGYTLTNEKLLKRNVAEHGDLSLKADDILENDRLKREKLYGSMRKTTKDTQTCIDIEGAKAMYSFNKLSDKCKKYYGKEPHDPSIRDKDYALLCGAVSGNKQPPIYSADFIGRRLSHSHSQPEKKGFGIKRSIGDETFDNPMSKANPTAYVPPHKDAPSVETKYEVEHDRDKYIAYTKLNPHLVPEYQPCPNEHVYKQKVELYADDSHMPHAGQVVGVGKYRTATELCETLPGPSRTTLLEHEKPTVGRKEASNIGHWRKIIDKRVDASSTYDRGYYSEFNTVRNTAITLRDFSGGRQNVATAPILKEGTKSSTRQQSYNMTRSLRGADRASNEHDIQIVRSLPAY</sequence>
<evidence type="ECO:0000313" key="2">
    <source>
        <dbReference type="Proteomes" id="UP000018040"/>
    </source>
</evidence>
<evidence type="ECO:0000313" key="1">
    <source>
        <dbReference type="EMBL" id="ESU45707.1"/>
    </source>
</evidence>
<dbReference type="AlphaFoldDB" id="V6U534"/>
<comment type="caution">
    <text evidence="1">The sequence shown here is derived from an EMBL/GenBank/DDBJ whole genome shotgun (WGS) entry which is preliminary data.</text>
</comment>
<reference evidence="1 2" key="2">
    <citation type="journal article" date="2013" name="Genome Biol. Evol.">
        <title>Genome sequencing of Giardia lamblia genotypes A2 and B isolates (DH and GS) and comparative analysis with the genomes of genotypes A1 and E (WB and Pig).</title>
        <authorList>
            <person name="Adam R.D."/>
            <person name="Dahlstrom E.W."/>
            <person name="Martens C.A."/>
            <person name="Bruno D.P."/>
            <person name="Barbian K.D."/>
            <person name="Ricklefs S.M."/>
            <person name="Hernandez M.M."/>
            <person name="Narla N.P."/>
            <person name="Patel R.B."/>
            <person name="Porcella S.F."/>
            <person name="Nash T.E."/>
        </authorList>
    </citation>
    <scope>NUCLEOTIDE SEQUENCE [LARGE SCALE GENOMIC DNA]</scope>
    <source>
        <strain evidence="1 2">GS</strain>
    </source>
</reference>